<dbReference type="CDD" id="cd00761">
    <property type="entry name" value="Glyco_tranf_GTA_type"/>
    <property type="match status" value="1"/>
</dbReference>
<dbReference type="Gene3D" id="3.90.550.10">
    <property type="entry name" value="Spore Coat Polysaccharide Biosynthesis Protein SpsA, Chain A"/>
    <property type="match status" value="1"/>
</dbReference>
<dbReference type="EMBL" id="JAASQJ010000001">
    <property type="protein sequence ID" value="NIJ51571.1"/>
    <property type="molecule type" value="Genomic_DNA"/>
</dbReference>
<protein>
    <recommendedName>
        <fullName evidence="3">Glycosyl transferase family 2</fullName>
    </recommendedName>
</protein>
<evidence type="ECO:0000313" key="1">
    <source>
        <dbReference type="EMBL" id="NIJ51571.1"/>
    </source>
</evidence>
<sequence length="280" mass="32216">MLKTIPDNIDVVISDNGNSCSAEFKEEFKNRKFIGTNHVIAPLENWNNAASNLDTEWICVACDDDIFFENAFREFHVYEDKYPDAEMIIFGHKNIDEEGKEINSWKVDTLKVLDAPKGYDIFKYGVNARIIGVVFKKDLYNRIGKFDETFKVTASDSDFIQLALLNCKSVFVPETTVGYRVWKKSATEQTIATKEWMEEVFYWQSKVAAELRKTNYSNQDIRKNTNEVIGLNLIGGLSSLKKQNKGIFVSLKYLLQFKYPVYATVKTQLRIMTCLLKTAL</sequence>
<dbReference type="InterPro" id="IPR029044">
    <property type="entry name" value="Nucleotide-diphossugar_trans"/>
</dbReference>
<gene>
    <name evidence="1" type="ORF">FHS68_000727</name>
</gene>
<dbReference type="RefSeq" id="WP_167267279.1">
    <property type="nucleotide sequence ID" value="NZ_JAASQJ010000001.1"/>
</dbReference>
<evidence type="ECO:0008006" key="3">
    <source>
        <dbReference type="Google" id="ProtNLM"/>
    </source>
</evidence>
<dbReference type="Proteomes" id="UP001179181">
    <property type="component" value="Unassembled WGS sequence"/>
</dbReference>
<keyword evidence="2" id="KW-1185">Reference proteome</keyword>
<accession>A0ABX0UF07</accession>
<reference evidence="1 2" key="1">
    <citation type="submission" date="2020-03" db="EMBL/GenBank/DDBJ databases">
        <title>Genomic Encyclopedia of Type Strains, Phase IV (KMG-IV): sequencing the most valuable type-strain genomes for metagenomic binning, comparative biology and taxonomic classification.</title>
        <authorList>
            <person name="Goeker M."/>
        </authorList>
    </citation>
    <scope>NUCLEOTIDE SEQUENCE [LARGE SCALE GENOMIC DNA]</scope>
    <source>
        <strain evidence="1 2">DSM 102865</strain>
    </source>
</reference>
<comment type="caution">
    <text evidence="1">The sequence shown here is derived from an EMBL/GenBank/DDBJ whole genome shotgun (WGS) entry which is preliminary data.</text>
</comment>
<dbReference type="SUPFAM" id="SSF53448">
    <property type="entry name" value="Nucleotide-diphospho-sugar transferases"/>
    <property type="match status" value="1"/>
</dbReference>
<proteinExistence type="predicted"/>
<organism evidence="1 2">
    <name type="scientific">Dyadobacter arcticus</name>
    <dbReference type="NCBI Taxonomy" id="1078754"/>
    <lineage>
        <taxon>Bacteria</taxon>
        <taxon>Pseudomonadati</taxon>
        <taxon>Bacteroidota</taxon>
        <taxon>Cytophagia</taxon>
        <taxon>Cytophagales</taxon>
        <taxon>Spirosomataceae</taxon>
        <taxon>Dyadobacter</taxon>
    </lineage>
</organism>
<evidence type="ECO:0000313" key="2">
    <source>
        <dbReference type="Proteomes" id="UP001179181"/>
    </source>
</evidence>
<name>A0ABX0UF07_9BACT</name>